<feature type="DNA-binding region" description="OmpR/PhoB-type" evidence="4">
    <location>
        <begin position="34"/>
        <end position="133"/>
    </location>
</feature>
<keyword evidence="1" id="KW-0597">Phosphoprotein</keyword>
<dbReference type="GO" id="GO:0003677">
    <property type="term" value="F:DNA binding"/>
    <property type="evidence" value="ECO:0007669"/>
    <property type="project" value="UniProtKB-UniRule"/>
</dbReference>
<dbReference type="Pfam" id="PF00486">
    <property type="entry name" value="Trans_reg_C"/>
    <property type="match status" value="1"/>
</dbReference>
<evidence type="ECO:0000313" key="7">
    <source>
        <dbReference type="Proteomes" id="UP000095598"/>
    </source>
</evidence>
<dbReference type="GO" id="GO:0006355">
    <property type="term" value="P:regulation of DNA-templated transcription"/>
    <property type="evidence" value="ECO:0007669"/>
    <property type="project" value="InterPro"/>
</dbReference>
<dbReference type="InterPro" id="IPR016032">
    <property type="entry name" value="Sig_transdc_resp-reg_C-effctor"/>
</dbReference>
<evidence type="ECO:0000259" key="5">
    <source>
        <dbReference type="PROSITE" id="PS51755"/>
    </source>
</evidence>
<sequence length="133" mass="15553">MILTISDSEEGILNKIKSVLACESTLEVMEITNSEKLTFQGLEIDQLQRSVIKDGKVVELTRHEYDLLFYLALSPNRVFTKEQIYQHIYEDVESEVDNRVYGLVKNLRKKIEENPEEPHYIETIRGVGYRFRA</sequence>
<dbReference type="PROSITE" id="PS51755">
    <property type="entry name" value="OMPR_PHOB"/>
    <property type="match status" value="1"/>
</dbReference>
<reference evidence="6 7" key="1">
    <citation type="submission" date="2015-09" db="EMBL/GenBank/DDBJ databases">
        <authorList>
            <consortium name="Pathogen Informatics"/>
        </authorList>
    </citation>
    <scope>NUCLEOTIDE SEQUENCE [LARGE SCALE GENOMIC DNA]</scope>
    <source>
        <strain evidence="6 7">2789STDY5608868</strain>
    </source>
</reference>
<dbReference type="InterPro" id="IPR001867">
    <property type="entry name" value="OmpR/PhoB-type_DNA-bd"/>
</dbReference>
<dbReference type="FunFam" id="1.10.10.10:FF:000018">
    <property type="entry name" value="DNA-binding response regulator ResD"/>
    <property type="match status" value="1"/>
</dbReference>
<organism evidence="6 7">
    <name type="scientific">Anaerostipes hadrus</name>
    <dbReference type="NCBI Taxonomy" id="649756"/>
    <lineage>
        <taxon>Bacteria</taxon>
        <taxon>Bacillati</taxon>
        <taxon>Bacillota</taxon>
        <taxon>Clostridia</taxon>
        <taxon>Lachnospirales</taxon>
        <taxon>Lachnospiraceae</taxon>
        <taxon>Anaerostipes</taxon>
    </lineage>
</organism>
<evidence type="ECO:0000256" key="2">
    <source>
        <dbReference type="ARBA" id="ARBA00023012"/>
    </source>
</evidence>
<dbReference type="GO" id="GO:0000160">
    <property type="term" value="P:phosphorelay signal transduction system"/>
    <property type="evidence" value="ECO:0007669"/>
    <property type="project" value="UniProtKB-KW"/>
</dbReference>
<evidence type="ECO:0000313" key="6">
    <source>
        <dbReference type="EMBL" id="CUM70407.1"/>
    </source>
</evidence>
<name>A0A173QXW5_ANAHA</name>
<protein>
    <submittedName>
        <fullName evidence="6">DNA-binding response regulator mtrA</fullName>
    </submittedName>
</protein>
<evidence type="ECO:0000256" key="1">
    <source>
        <dbReference type="ARBA" id="ARBA00022553"/>
    </source>
</evidence>
<keyword evidence="3 4" id="KW-0238">DNA-binding</keyword>
<accession>A0A173QXW5</accession>
<dbReference type="AlphaFoldDB" id="A0A173QXW5"/>
<dbReference type="GeneID" id="92823428"/>
<dbReference type="InterPro" id="IPR036388">
    <property type="entry name" value="WH-like_DNA-bd_sf"/>
</dbReference>
<dbReference type="Gene3D" id="1.10.10.10">
    <property type="entry name" value="Winged helix-like DNA-binding domain superfamily/Winged helix DNA-binding domain"/>
    <property type="match status" value="1"/>
</dbReference>
<evidence type="ECO:0000256" key="4">
    <source>
        <dbReference type="PROSITE-ProRule" id="PRU01091"/>
    </source>
</evidence>
<dbReference type="EMBL" id="CYXT01000001">
    <property type="protein sequence ID" value="CUM70407.1"/>
    <property type="molecule type" value="Genomic_DNA"/>
</dbReference>
<dbReference type="CDD" id="cd00383">
    <property type="entry name" value="trans_reg_C"/>
    <property type="match status" value="1"/>
</dbReference>
<dbReference type="RefSeq" id="WP_005333454.1">
    <property type="nucleotide sequence ID" value="NZ_CYXT01000001.1"/>
</dbReference>
<feature type="domain" description="OmpR/PhoB-type" evidence="5">
    <location>
        <begin position="34"/>
        <end position="133"/>
    </location>
</feature>
<dbReference type="SUPFAM" id="SSF46894">
    <property type="entry name" value="C-terminal effector domain of the bipartite response regulators"/>
    <property type="match status" value="1"/>
</dbReference>
<dbReference type="SMART" id="SM00862">
    <property type="entry name" value="Trans_reg_C"/>
    <property type="match status" value="1"/>
</dbReference>
<keyword evidence="2" id="KW-0902">Two-component regulatory system</keyword>
<dbReference type="Proteomes" id="UP000095598">
    <property type="component" value="Unassembled WGS sequence"/>
</dbReference>
<gene>
    <name evidence="6" type="primary">mtrA</name>
    <name evidence="6" type="ORF">ERS852425_00120</name>
</gene>
<proteinExistence type="predicted"/>
<evidence type="ECO:0000256" key="3">
    <source>
        <dbReference type="ARBA" id="ARBA00023125"/>
    </source>
</evidence>